<feature type="binding site" evidence="1">
    <location>
        <position position="25"/>
    </location>
    <ligand>
        <name>Mg(2+)</name>
        <dbReference type="ChEBI" id="CHEBI:18420"/>
        <label>4</label>
    </ligand>
</feature>
<keyword evidence="1" id="KW-0784">Thiamine biosynthesis</keyword>
<feature type="binding site" evidence="1">
    <location>
        <position position="40"/>
    </location>
    <ligand>
        <name>Mg(2+)</name>
        <dbReference type="ChEBI" id="CHEBI:18420"/>
        <label>1</label>
    </ligand>
</feature>
<organism evidence="5 6">
    <name type="scientific">Brevibacterium samyangense</name>
    <dbReference type="NCBI Taxonomy" id="366888"/>
    <lineage>
        <taxon>Bacteria</taxon>
        <taxon>Bacillati</taxon>
        <taxon>Actinomycetota</taxon>
        <taxon>Actinomycetes</taxon>
        <taxon>Micrococcales</taxon>
        <taxon>Brevibacteriaceae</taxon>
        <taxon>Brevibacterium</taxon>
    </lineage>
</organism>
<dbReference type="InterPro" id="IPR016188">
    <property type="entry name" value="PurM-like_N"/>
</dbReference>
<feature type="compositionally biased region" description="Low complexity" evidence="2">
    <location>
        <begin position="362"/>
        <end position="373"/>
    </location>
</feature>
<keyword evidence="1" id="KW-0460">Magnesium</keyword>
<keyword evidence="1" id="KW-0418">Kinase</keyword>
<feature type="binding site" evidence="1">
    <location>
        <position position="143"/>
    </location>
    <ligand>
        <name>ATP</name>
        <dbReference type="ChEBI" id="CHEBI:30616"/>
    </ligand>
</feature>
<feature type="binding site" evidence="1">
    <location>
        <position position="47"/>
    </location>
    <ligand>
        <name>substrate</name>
    </ligand>
</feature>
<feature type="binding site" evidence="1">
    <location>
        <position position="40"/>
    </location>
    <ligand>
        <name>Mg(2+)</name>
        <dbReference type="ChEBI" id="CHEBI:18420"/>
        <label>2</label>
    </ligand>
</feature>
<dbReference type="NCBIfam" id="TIGR01379">
    <property type="entry name" value="thiL"/>
    <property type="match status" value="1"/>
</dbReference>
<feature type="binding site" evidence="1">
    <location>
        <position position="38"/>
    </location>
    <ligand>
        <name>Mg(2+)</name>
        <dbReference type="ChEBI" id="CHEBI:18420"/>
        <label>4</label>
    </ligand>
</feature>
<dbReference type="PANTHER" id="PTHR30270">
    <property type="entry name" value="THIAMINE-MONOPHOSPHATE KINASE"/>
    <property type="match status" value="1"/>
</dbReference>
<feature type="binding site" evidence="1">
    <location>
        <position position="229"/>
    </location>
    <ligand>
        <name>Mg(2+)</name>
        <dbReference type="ChEBI" id="CHEBI:18420"/>
        <label>5</label>
    </ligand>
</feature>
<feature type="binding site" evidence="1">
    <location>
        <begin position="116"/>
        <end position="117"/>
    </location>
    <ligand>
        <name>ATP</name>
        <dbReference type="ChEBI" id="CHEBI:30616"/>
    </ligand>
</feature>
<comment type="catalytic activity">
    <reaction evidence="1">
        <text>thiamine phosphate + ATP = thiamine diphosphate + ADP</text>
        <dbReference type="Rhea" id="RHEA:15913"/>
        <dbReference type="ChEBI" id="CHEBI:30616"/>
        <dbReference type="ChEBI" id="CHEBI:37575"/>
        <dbReference type="ChEBI" id="CHEBI:58937"/>
        <dbReference type="ChEBI" id="CHEBI:456216"/>
        <dbReference type="EC" id="2.7.4.16"/>
    </reaction>
</comment>
<feature type="binding site" evidence="1">
    <location>
        <position position="228"/>
    </location>
    <ligand>
        <name>ATP</name>
        <dbReference type="ChEBI" id="CHEBI:30616"/>
    </ligand>
</feature>
<dbReference type="InterPro" id="IPR036921">
    <property type="entry name" value="PurM-like_N_sf"/>
</dbReference>
<feature type="region of interest" description="Disordered" evidence="2">
    <location>
        <begin position="348"/>
        <end position="381"/>
    </location>
</feature>
<keyword evidence="1" id="KW-0067">ATP-binding</keyword>
<feature type="binding site" evidence="1">
    <location>
        <position position="39"/>
    </location>
    <ligand>
        <name>Mg(2+)</name>
        <dbReference type="ChEBI" id="CHEBI:18420"/>
        <label>1</label>
    </ligand>
</feature>
<proteinExistence type="inferred from homology"/>
<keyword evidence="1" id="KW-0479">Metal-binding</keyword>
<keyword evidence="1" id="KW-0808">Transferase</keyword>
<sequence>MLERILAVLRRAGTDPRVRVGPGDDAAVTAHSGDLVTTTDMLLEGHDFLTAWLDPHRLGIKAAAQNLADVCAMGAVPESLVVSLAAPDDTPVDVLTGIMGGLAEEAARAGATVTGGDLSGGPCLIVSVTALGSLPAGRAPVLRSGARPGDAIVLAGTVGRAAAGLDLLFDAVERGGARPRQTIAEAVAGSAGSAPGTAALVETQRAPRPRYAASAALAEVATSMIDVSDGLLGDLGRIARASGVRADLDPEALTALAEDLLPAAAALGRPAHAAVDWVLTGGEDHGFLATVPAGTAEASGAAGATGGTSVPWVRIGTVLAAADGEEHAGVGAVAVGGREARGEAFAHFGGSRSTGGAEGHVRTTTQHSTTVRTAGSTGEGE</sequence>
<feature type="binding site" evidence="1">
    <location>
        <position position="345"/>
    </location>
    <ligand>
        <name>substrate</name>
    </ligand>
</feature>
<comment type="similarity">
    <text evidence="1">Belongs to the thiamine-monophosphate kinase family.</text>
</comment>
<reference evidence="5 6" key="1">
    <citation type="journal article" date="2019" name="Int. J. Syst. Evol. Microbiol.">
        <title>The Global Catalogue of Microorganisms (GCM) 10K type strain sequencing project: providing services to taxonomists for standard genome sequencing and annotation.</title>
        <authorList>
            <consortium name="The Broad Institute Genomics Platform"/>
            <consortium name="The Broad Institute Genome Sequencing Center for Infectious Disease"/>
            <person name="Wu L."/>
            <person name="Ma J."/>
        </authorList>
    </citation>
    <scope>NUCLEOTIDE SEQUENCE [LARGE SCALE GENOMIC DNA]</scope>
    <source>
        <strain evidence="5 6">JCM 14546</strain>
    </source>
</reference>
<evidence type="ECO:0000313" key="5">
    <source>
        <dbReference type="EMBL" id="GAA1997140.1"/>
    </source>
</evidence>
<dbReference type="CDD" id="cd02194">
    <property type="entry name" value="ThiL"/>
    <property type="match status" value="1"/>
</dbReference>
<feature type="domain" description="PurM-like N-terminal" evidence="3">
    <location>
        <begin position="23"/>
        <end position="133"/>
    </location>
</feature>
<feature type="binding site" evidence="1">
    <location>
        <position position="117"/>
    </location>
    <ligand>
        <name>Mg(2+)</name>
        <dbReference type="ChEBI" id="CHEBI:18420"/>
        <label>1</label>
    </ligand>
</feature>
<keyword evidence="6" id="KW-1185">Reference proteome</keyword>
<feature type="domain" description="PurM-like C-terminal" evidence="4">
    <location>
        <begin position="147"/>
        <end position="323"/>
    </location>
</feature>
<evidence type="ECO:0000313" key="6">
    <source>
        <dbReference type="Proteomes" id="UP001500755"/>
    </source>
</evidence>
<dbReference type="Proteomes" id="UP001500755">
    <property type="component" value="Unassembled WGS sequence"/>
</dbReference>
<dbReference type="InterPro" id="IPR006283">
    <property type="entry name" value="ThiL-like"/>
</dbReference>
<feature type="binding site" evidence="1">
    <location>
        <position position="69"/>
    </location>
    <ligand>
        <name>Mg(2+)</name>
        <dbReference type="ChEBI" id="CHEBI:18420"/>
        <label>3</label>
    </ligand>
</feature>
<feature type="binding site" evidence="1">
    <location>
        <position position="226"/>
    </location>
    <ligand>
        <name>Mg(2+)</name>
        <dbReference type="ChEBI" id="CHEBI:18420"/>
        <label>3</label>
    </ligand>
</feature>
<dbReference type="Pfam" id="PF00586">
    <property type="entry name" value="AIRS"/>
    <property type="match status" value="1"/>
</dbReference>
<dbReference type="EC" id="2.7.4.16" evidence="1"/>
<evidence type="ECO:0000259" key="4">
    <source>
        <dbReference type="Pfam" id="PF02769"/>
    </source>
</evidence>
<evidence type="ECO:0000259" key="3">
    <source>
        <dbReference type="Pfam" id="PF00586"/>
    </source>
</evidence>
<dbReference type="Gene3D" id="3.90.650.10">
    <property type="entry name" value="PurM-like C-terminal domain"/>
    <property type="match status" value="1"/>
</dbReference>
<feature type="binding site" evidence="1">
    <location>
        <position position="69"/>
    </location>
    <ligand>
        <name>Mg(2+)</name>
        <dbReference type="ChEBI" id="CHEBI:18420"/>
        <label>2</label>
    </ligand>
</feature>
<comment type="pathway">
    <text evidence="1">Cofactor biosynthesis; thiamine diphosphate biosynthesis; thiamine diphosphate from thiamine phosphate: step 1/1.</text>
</comment>
<dbReference type="Pfam" id="PF02769">
    <property type="entry name" value="AIRS_C"/>
    <property type="match status" value="1"/>
</dbReference>
<feature type="binding site" evidence="1">
    <location>
        <position position="25"/>
    </location>
    <ligand>
        <name>Mg(2+)</name>
        <dbReference type="ChEBI" id="CHEBI:18420"/>
        <label>3</label>
    </ligand>
</feature>
<dbReference type="SUPFAM" id="SSF56042">
    <property type="entry name" value="PurM C-terminal domain-like"/>
    <property type="match status" value="1"/>
</dbReference>
<keyword evidence="1" id="KW-0547">Nucleotide-binding</keyword>
<dbReference type="Gene3D" id="3.30.1330.10">
    <property type="entry name" value="PurM-like, N-terminal domain"/>
    <property type="match status" value="1"/>
</dbReference>
<comment type="miscellaneous">
    <text evidence="1">Reaction mechanism of ThiL seems to utilize a direct, inline transfer of the gamma-phosphate of ATP to TMP rather than a phosphorylated enzyme intermediate.</text>
</comment>
<protein>
    <recommendedName>
        <fullName evidence="1">Thiamine-monophosphate kinase</fullName>
        <shortName evidence="1">TMP kinase</shortName>
        <shortName evidence="1">Thiamine-phosphate kinase</shortName>
        <ecNumber evidence="1">2.7.4.16</ecNumber>
    </recommendedName>
</protein>
<gene>
    <name evidence="1" type="primary">thiL</name>
    <name evidence="5" type="ORF">GCM10009755_00200</name>
</gene>
<feature type="binding site" evidence="1">
    <location>
        <position position="69"/>
    </location>
    <ligand>
        <name>Mg(2+)</name>
        <dbReference type="ChEBI" id="CHEBI:18420"/>
        <label>4</label>
    </ligand>
</feature>
<dbReference type="SUPFAM" id="SSF55326">
    <property type="entry name" value="PurM N-terminal domain-like"/>
    <property type="match status" value="1"/>
</dbReference>
<dbReference type="InterPro" id="IPR036676">
    <property type="entry name" value="PurM-like_C_sf"/>
</dbReference>
<comment type="caution">
    <text evidence="5">The sequence shown here is derived from an EMBL/GenBank/DDBJ whole genome shotgun (WGS) entry which is preliminary data.</text>
</comment>
<dbReference type="HAMAP" id="MF_02128">
    <property type="entry name" value="TMP_kinase"/>
    <property type="match status" value="1"/>
</dbReference>
<feature type="binding site" evidence="1">
    <location>
        <position position="283"/>
    </location>
    <ligand>
        <name>substrate</name>
    </ligand>
</feature>
<name>A0ABN2T267_9MICO</name>
<dbReference type="PANTHER" id="PTHR30270:SF0">
    <property type="entry name" value="THIAMINE-MONOPHOSPHATE KINASE"/>
    <property type="match status" value="1"/>
</dbReference>
<evidence type="ECO:0000256" key="1">
    <source>
        <dbReference type="HAMAP-Rule" id="MF_02128"/>
    </source>
</evidence>
<accession>A0ABN2T267</accession>
<evidence type="ECO:0000256" key="2">
    <source>
        <dbReference type="SAM" id="MobiDB-lite"/>
    </source>
</evidence>
<dbReference type="InterPro" id="IPR010918">
    <property type="entry name" value="PurM-like_C_dom"/>
</dbReference>
<dbReference type="EMBL" id="BAAANO010000001">
    <property type="protein sequence ID" value="GAA1997140.1"/>
    <property type="molecule type" value="Genomic_DNA"/>
</dbReference>
<comment type="function">
    <text evidence="1">Catalyzes the ATP-dependent phosphorylation of thiamine-monophosphate (TMP) to form thiamine-pyrophosphate (TPP), the active form of vitamin B1.</text>
</comment>
<comment type="caution">
    <text evidence="1">Lacks conserved residue(s) required for the propagation of feature annotation.</text>
</comment>